<keyword evidence="1" id="KW-1133">Transmembrane helix</keyword>
<evidence type="ECO:0000259" key="2">
    <source>
        <dbReference type="PROSITE" id="PS50835"/>
    </source>
</evidence>
<feature type="domain" description="Ig-like" evidence="2">
    <location>
        <begin position="9"/>
        <end position="91"/>
    </location>
</feature>
<dbReference type="InterPro" id="IPR013783">
    <property type="entry name" value="Ig-like_fold"/>
</dbReference>
<name>A0AAV6G6N2_9TELE</name>
<evidence type="ECO:0000313" key="4">
    <source>
        <dbReference type="Proteomes" id="UP000823561"/>
    </source>
</evidence>
<accession>A0AAV6G6N2</accession>
<dbReference type="Gene3D" id="2.60.40.10">
    <property type="entry name" value="Immunoglobulins"/>
    <property type="match status" value="1"/>
</dbReference>
<dbReference type="PROSITE" id="PS50835">
    <property type="entry name" value="IG_LIKE"/>
    <property type="match status" value="1"/>
</dbReference>
<dbReference type="AlphaFoldDB" id="A0AAV6G6N2"/>
<dbReference type="EMBL" id="JADWDJ010000014">
    <property type="protein sequence ID" value="KAG5270234.1"/>
    <property type="molecule type" value="Genomic_DNA"/>
</dbReference>
<gene>
    <name evidence="3" type="ORF">AALO_G00190260</name>
</gene>
<dbReference type="Proteomes" id="UP000823561">
    <property type="component" value="Chromosome 14"/>
</dbReference>
<protein>
    <recommendedName>
        <fullName evidence="2">Ig-like domain-containing protein</fullName>
    </recommendedName>
</protein>
<sequence>MLSMWGYMPTKFRAPVSGVDLSISCSANGERSLRCSSNGDSPQYSWSLDGRPLGEADADLSSDNQPLLLRGNVTGQLTCSVRNHVSSKHTTRLMELCYGASTTVSVTPANHTLPSAHTERPVSVIYVSSFLVFILVCLCVAAWMFYIWRKRRNTHTPGVEAQEVVYSDVATGEQEEQMQEQEASSR</sequence>
<keyword evidence="1" id="KW-0472">Membrane</keyword>
<dbReference type="InterPro" id="IPR007110">
    <property type="entry name" value="Ig-like_dom"/>
</dbReference>
<dbReference type="SUPFAM" id="SSF48726">
    <property type="entry name" value="Immunoglobulin"/>
    <property type="match status" value="1"/>
</dbReference>
<keyword evidence="4" id="KW-1185">Reference proteome</keyword>
<organism evidence="3 4">
    <name type="scientific">Alosa alosa</name>
    <name type="common">allis shad</name>
    <dbReference type="NCBI Taxonomy" id="278164"/>
    <lineage>
        <taxon>Eukaryota</taxon>
        <taxon>Metazoa</taxon>
        <taxon>Chordata</taxon>
        <taxon>Craniata</taxon>
        <taxon>Vertebrata</taxon>
        <taxon>Euteleostomi</taxon>
        <taxon>Actinopterygii</taxon>
        <taxon>Neopterygii</taxon>
        <taxon>Teleostei</taxon>
        <taxon>Clupei</taxon>
        <taxon>Clupeiformes</taxon>
        <taxon>Clupeoidei</taxon>
        <taxon>Clupeidae</taxon>
        <taxon>Alosa</taxon>
    </lineage>
</organism>
<evidence type="ECO:0000256" key="1">
    <source>
        <dbReference type="SAM" id="Phobius"/>
    </source>
</evidence>
<feature type="transmembrane region" description="Helical" evidence="1">
    <location>
        <begin position="124"/>
        <end position="148"/>
    </location>
</feature>
<evidence type="ECO:0000313" key="3">
    <source>
        <dbReference type="EMBL" id="KAG5270234.1"/>
    </source>
</evidence>
<proteinExistence type="predicted"/>
<reference evidence="3" key="1">
    <citation type="submission" date="2020-10" db="EMBL/GenBank/DDBJ databases">
        <title>Chromosome-scale genome assembly of the Allis shad, Alosa alosa.</title>
        <authorList>
            <person name="Margot Z."/>
            <person name="Christophe K."/>
            <person name="Cabau C."/>
            <person name="Louis A."/>
            <person name="Berthelot C."/>
            <person name="Parey E."/>
            <person name="Roest Crollius H."/>
            <person name="Montfort J."/>
            <person name="Robinson-Rechavi M."/>
            <person name="Bucao C."/>
            <person name="Bouchez O."/>
            <person name="Gislard M."/>
            <person name="Lluch J."/>
            <person name="Milhes M."/>
            <person name="Lampietro C."/>
            <person name="Lopez Roques C."/>
            <person name="Donnadieu C."/>
            <person name="Braasch I."/>
            <person name="Desvignes T."/>
            <person name="Postlethwait J."/>
            <person name="Bobe J."/>
            <person name="Guiguen Y."/>
        </authorList>
    </citation>
    <scope>NUCLEOTIDE SEQUENCE</scope>
    <source>
        <strain evidence="3">M-15738</strain>
        <tissue evidence="3">Blood</tissue>
    </source>
</reference>
<comment type="caution">
    <text evidence="3">The sequence shown here is derived from an EMBL/GenBank/DDBJ whole genome shotgun (WGS) entry which is preliminary data.</text>
</comment>
<dbReference type="InterPro" id="IPR036179">
    <property type="entry name" value="Ig-like_dom_sf"/>
</dbReference>
<keyword evidence="1" id="KW-0812">Transmembrane</keyword>